<accession>F7PJB3</accession>
<sequence length="157" mass="16932">MSATTAGEKTVWKHVREEAAALAATLRVDGWDVCQVRADHVAAIELGDSAARTGLVYTVPDSVGEGLPALLEGGSFDRYEVFRTVAGGELYLVTRLRDEETERGVVLAGAVGLDQVAELAEAARERGELRTHVRLLDGTHLATFRHADPTDFFPEDG</sequence>
<dbReference type="GeneID" id="23800002"/>
<proteinExistence type="predicted"/>
<evidence type="ECO:0000313" key="4">
    <source>
        <dbReference type="Proteomes" id="UP000015381"/>
    </source>
</evidence>
<dbReference type="KEGG" id="hti:HTIA_1442"/>
<dbReference type="InterPro" id="IPR055951">
    <property type="entry name" value="DUF7529"/>
</dbReference>
<protein>
    <submittedName>
        <fullName evidence="2">Uncharacterized protein</fullName>
    </submittedName>
</protein>
<reference evidence="1 4" key="3">
    <citation type="journal article" date="2014" name="Environ. Microbiol.">
        <title>Halorhabdus tiamatea: proteogenomics and glycosidase activity measurements identify the first cultivated euryarchaeon from a deep-sea anoxic brine lake as potential polysaccharide degrader.</title>
        <authorList>
            <person name="Werner J."/>
            <person name="Ferrer M."/>
            <person name="Michel G."/>
            <person name="Mann A.J."/>
            <person name="Huang S."/>
            <person name="Juarez S."/>
            <person name="Ciordia S."/>
            <person name="Albar J.P."/>
            <person name="Alcaide M."/>
            <person name="La Cono V."/>
            <person name="Yakimov M.M."/>
            <person name="Antunes A."/>
            <person name="Taborda M."/>
            <person name="Da Costa M.S."/>
            <person name="Amann R.I."/>
            <person name="Gloeckner F.O."/>
            <person name="Golyshina O.V."/>
            <person name="Golyshin P.N."/>
            <person name="Teeling H."/>
        </authorList>
    </citation>
    <scope>NUCLEOTIDE SEQUENCE [LARGE SCALE GENOMIC DNA]</scope>
    <source>
        <strain evidence="4">SARL4B</strain>
        <strain evidence="1">Type strain: SARL4B</strain>
    </source>
</reference>
<dbReference type="EMBL" id="HF571520">
    <property type="protein sequence ID" value="CCQ33569.1"/>
    <property type="molecule type" value="Genomic_DNA"/>
</dbReference>
<dbReference type="eggNOG" id="arCOG02978">
    <property type="taxonomic scope" value="Archaea"/>
</dbReference>
<dbReference type="STRING" id="1033806.HTIA_1442"/>
<dbReference type="OrthoDB" id="236506at2157"/>
<dbReference type="RefSeq" id="WP_008525839.1">
    <property type="nucleotide sequence ID" value="NC_021921.1"/>
</dbReference>
<dbReference type="HOGENOM" id="CLU_092285_0_0_2"/>
<evidence type="ECO:0000313" key="1">
    <source>
        <dbReference type="EMBL" id="CCQ33569.1"/>
    </source>
</evidence>
<keyword evidence="4" id="KW-1185">Reference proteome</keyword>
<dbReference type="Pfam" id="PF24373">
    <property type="entry name" value="DUF7529"/>
    <property type="match status" value="1"/>
</dbReference>
<dbReference type="AlphaFoldDB" id="F7PJB3"/>
<name>F7PJB3_9EURY</name>
<evidence type="ECO:0000313" key="3">
    <source>
        <dbReference type="Proteomes" id="UP000003861"/>
    </source>
</evidence>
<reference evidence="2 3" key="2">
    <citation type="journal article" date="2013" name="PLoS ONE">
        <title>INDIGO - INtegrated Data Warehouse of MIcrobial GenOmes with Examples from the Red Sea Extremophiles.</title>
        <authorList>
            <person name="Alam I."/>
            <person name="Antunes A."/>
            <person name="Kamau A.A."/>
            <person name="Ba Alawi W."/>
            <person name="Kalkatawi M."/>
            <person name="Stingl U."/>
            <person name="Bajic V.B."/>
        </authorList>
    </citation>
    <scope>NUCLEOTIDE SEQUENCE [LARGE SCALE GENOMIC DNA]</scope>
    <source>
        <strain evidence="2 3">SARL4B</strain>
    </source>
</reference>
<dbReference type="Proteomes" id="UP000003861">
    <property type="component" value="Unassembled WGS sequence"/>
</dbReference>
<reference evidence="2 3" key="1">
    <citation type="journal article" date="2011" name="J. Bacteriol.">
        <title>Genome sequence of Halorhabdus tiamatea, the first archaeon isolated from a deep-sea anoxic brine lake.</title>
        <authorList>
            <person name="Antunes A."/>
            <person name="Alam I."/>
            <person name="Bajic V.B."/>
            <person name="Stingl U."/>
        </authorList>
    </citation>
    <scope>NUCLEOTIDE SEQUENCE [LARGE SCALE GENOMIC DNA]</scope>
    <source>
        <strain evidence="2 3">SARL4B</strain>
    </source>
</reference>
<evidence type="ECO:0000313" key="2">
    <source>
        <dbReference type="EMBL" id="ERJ05455.1"/>
    </source>
</evidence>
<organism evidence="2 3">
    <name type="scientific">Halorhabdus tiamatea SARL4B</name>
    <dbReference type="NCBI Taxonomy" id="1033806"/>
    <lineage>
        <taxon>Archaea</taxon>
        <taxon>Methanobacteriati</taxon>
        <taxon>Methanobacteriota</taxon>
        <taxon>Stenosarchaea group</taxon>
        <taxon>Halobacteria</taxon>
        <taxon>Halobacteriales</taxon>
        <taxon>Haloarculaceae</taxon>
        <taxon>Halorhabdus</taxon>
    </lineage>
</organism>
<dbReference type="Proteomes" id="UP000015381">
    <property type="component" value="Chromosome I"/>
</dbReference>
<dbReference type="EMBL" id="AFNT02000032">
    <property type="protein sequence ID" value="ERJ05455.1"/>
    <property type="molecule type" value="Genomic_DNA"/>
</dbReference>
<gene>
    <name evidence="2" type="ORF">HLRTI_002527</name>
    <name evidence="1" type="ORF">HTIA_1442</name>
</gene>